<sequence>MSIENALRGLTAGIAVLGYVSLFLLLQIRTTPVSALAGIAVLATAALAVAGGRPAVRQLLGRGPSSQADTPEWWLARLEPAVEDAWNAYADLVLTVGLWAISVGSFGGLITYPGDDPPFGLAIAGFLSMVCGLISLGFLIDSRYE</sequence>
<evidence type="ECO:0000313" key="3">
    <source>
        <dbReference type="Proteomes" id="UP000037729"/>
    </source>
</evidence>
<feature type="transmembrane region" description="Helical" evidence="1">
    <location>
        <begin position="119"/>
        <end position="140"/>
    </location>
</feature>
<dbReference type="STRING" id="1705562.AMS69_10850"/>
<organism evidence="2 3">
    <name type="scientific">Haloarcula rubripromontorii</name>
    <dbReference type="NCBI Taxonomy" id="1705562"/>
    <lineage>
        <taxon>Archaea</taxon>
        <taxon>Methanobacteriati</taxon>
        <taxon>Methanobacteriota</taxon>
        <taxon>Stenosarchaea group</taxon>
        <taxon>Halobacteria</taxon>
        <taxon>Halobacteriales</taxon>
        <taxon>Haloarculaceae</taxon>
        <taxon>Haloarcula</taxon>
    </lineage>
</organism>
<keyword evidence="1" id="KW-1133">Transmembrane helix</keyword>
<evidence type="ECO:0000256" key="1">
    <source>
        <dbReference type="SAM" id="Phobius"/>
    </source>
</evidence>
<dbReference type="Proteomes" id="UP000037729">
    <property type="component" value="Unassembled WGS sequence"/>
</dbReference>
<dbReference type="OrthoDB" id="218949at2157"/>
<keyword evidence="3" id="KW-1185">Reference proteome</keyword>
<evidence type="ECO:0000313" key="2">
    <source>
        <dbReference type="EMBL" id="KOX92943.1"/>
    </source>
</evidence>
<dbReference type="RefSeq" id="WP_053968089.1">
    <property type="nucleotide sequence ID" value="NZ_LIUF01000003.1"/>
</dbReference>
<gene>
    <name evidence="2" type="ORF">AMS69_10850</name>
</gene>
<dbReference type="AlphaFoldDB" id="A0A0N0BNS9"/>
<feature type="transmembrane region" description="Helical" evidence="1">
    <location>
        <begin position="92"/>
        <end position="112"/>
    </location>
</feature>
<name>A0A0N0BNS9_9EURY</name>
<feature type="transmembrane region" description="Helical" evidence="1">
    <location>
        <begin position="33"/>
        <end position="52"/>
    </location>
</feature>
<reference evidence="2 3" key="1">
    <citation type="submission" date="2015-08" db="EMBL/GenBank/DDBJ databases">
        <title>Genomes of Isolates from Cabo Rojo, PR.</title>
        <authorList>
            <person name="Sanchez-Nieves R.L."/>
            <person name="Montalvo-Rodriguez R."/>
        </authorList>
    </citation>
    <scope>NUCLEOTIDE SEQUENCE [LARGE SCALE GENOMIC DNA]</scope>
    <source>
        <strain evidence="2 3">SL3</strain>
    </source>
</reference>
<protein>
    <submittedName>
        <fullName evidence="2">Uncharacterized protein</fullName>
    </submittedName>
</protein>
<keyword evidence="1" id="KW-0472">Membrane</keyword>
<dbReference type="EMBL" id="LIUF01000003">
    <property type="protein sequence ID" value="KOX92943.1"/>
    <property type="molecule type" value="Genomic_DNA"/>
</dbReference>
<accession>A0A0N0BNS9</accession>
<feature type="transmembrane region" description="Helical" evidence="1">
    <location>
        <begin position="6"/>
        <end position="26"/>
    </location>
</feature>
<keyword evidence="1" id="KW-0812">Transmembrane</keyword>
<dbReference type="PATRIC" id="fig|1705562.3.peg.350"/>
<comment type="caution">
    <text evidence="2">The sequence shown here is derived from an EMBL/GenBank/DDBJ whole genome shotgun (WGS) entry which is preliminary data.</text>
</comment>
<proteinExistence type="predicted"/>